<evidence type="ECO:0000256" key="1">
    <source>
        <dbReference type="SAM" id="Phobius"/>
    </source>
</evidence>
<dbReference type="RefSeq" id="WP_307049133.1">
    <property type="nucleotide sequence ID" value="NZ_JAUSYA010000001.1"/>
</dbReference>
<evidence type="ECO:0000313" key="3">
    <source>
        <dbReference type="Proteomes" id="UP001243364"/>
    </source>
</evidence>
<reference evidence="2 3" key="1">
    <citation type="submission" date="2023-07" db="EMBL/GenBank/DDBJ databases">
        <title>Comparative genomics of wheat-associated soil bacteria to identify genetic determinants of phenazine resistance.</title>
        <authorList>
            <person name="Mouncey N."/>
        </authorList>
    </citation>
    <scope>NUCLEOTIDE SEQUENCE [LARGE SCALE GENOMIC DNA]</scope>
    <source>
        <strain evidence="2 3">W4I19-2</strain>
    </source>
</reference>
<gene>
    <name evidence="2" type="ORF">QFZ56_007468</name>
</gene>
<keyword evidence="1" id="KW-1133">Transmembrane helix</keyword>
<comment type="caution">
    <text evidence="2">The sequence shown here is derived from an EMBL/GenBank/DDBJ whole genome shotgun (WGS) entry which is preliminary data.</text>
</comment>
<accession>A0ABU0QCZ4</accession>
<protein>
    <submittedName>
        <fullName evidence="2">Uncharacterized protein</fullName>
    </submittedName>
</protein>
<organism evidence="2 3">
    <name type="scientific">Streptomyces achromogenes</name>
    <dbReference type="NCBI Taxonomy" id="67255"/>
    <lineage>
        <taxon>Bacteria</taxon>
        <taxon>Bacillati</taxon>
        <taxon>Actinomycetota</taxon>
        <taxon>Actinomycetes</taxon>
        <taxon>Kitasatosporales</taxon>
        <taxon>Streptomycetaceae</taxon>
        <taxon>Streptomyces</taxon>
    </lineage>
</organism>
<sequence length="275" mass="29769">MTHEEYAAHCEELFAVGGFTKVRKLAESGLVELGPDPVLYRWLGLAHAAEDEDDHDAEAEKAYRAGLAEWPDDLGLLVSYLELCLRADAWTYPGRSARAGSLKERIAVLAPPGSPEAAQVEDALGRAGRGYWQELRERTASVRAERAALTSHSAEVAEALEKGGRASAHPEDLRAAEVAAALELLAGPWRAPLRLLVRYRVAAYAAAFVLVVATNRALVLSGTVSYSAWGWIWYAPLLLADAKLRQARRLARQRVIGAVEARHAETAGAAADLGR</sequence>
<name>A0ABU0QCZ4_STRAH</name>
<keyword evidence="1" id="KW-0812">Transmembrane</keyword>
<keyword evidence="1" id="KW-0472">Membrane</keyword>
<feature type="transmembrane region" description="Helical" evidence="1">
    <location>
        <begin position="226"/>
        <end position="244"/>
    </location>
</feature>
<evidence type="ECO:0000313" key="2">
    <source>
        <dbReference type="EMBL" id="MDQ0688505.1"/>
    </source>
</evidence>
<dbReference type="Proteomes" id="UP001243364">
    <property type="component" value="Unassembled WGS sequence"/>
</dbReference>
<feature type="transmembrane region" description="Helical" evidence="1">
    <location>
        <begin position="201"/>
        <end position="220"/>
    </location>
</feature>
<keyword evidence="3" id="KW-1185">Reference proteome</keyword>
<proteinExistence type="predicted"/>
<dbReference type="EMBL" id="JAUSYA010000001">
    <property type="protein sequence ID" value="MDQ0688505.1"/>
    <property type="molecule type" value="Genomic_DNA"/>
</dbReference>